<dbReference type="PROSITE" id="PS00502">
    <property type="entry name" value="POLYGALACTURONASE"/>
    <property type="match status" value="1"/>
</dbReference>
<sequence>MGYIFATLCLAFFKHSASAAVSSYNVQELGAKADGTTDSTKFFLSAWSLACASNVSAQVYVPSGKYLISNAVVFSGRNCKRTMVMRIDGTIIAPADYNLIANDEIWIKFDNVNGLYISGGTVDAQAAPLWACKASGNSCPTGATSLGFYSSRNIVVSGIASINSQMFHMIVYKCNNTKLQGIKISAPVDSPNTDGIHVQLSTGVSILSSQIGTGDDCVSIGPGTTDTWIESVSCGPGHGISIGSLGWNLQEPGVQNLTVKTVTFRNTENGVRIKTWARSSTGFVNNVLFQHISMGNVKNPILIDQDYCPNQENCPDKVSGVKISNVIYQDIHGTSATPVALRLQCSKSFPCSGIRLQDVELTYNNQSATSSCANAAGEASGVMKPSSCL</sequence>
<dbReference type="GO" id="GO:0004650">
    <property type="term" value="F:polygalacturonase activity"/>
    <property type="evidence" value="ECO:0007669"/>
    <property type="project" value="InterPro"/>
</dbReference>
<evidence type="ECO:0000313" key="11">
    <source>
        <dbReference type="EMBL" id="KZM85075.1"/>
    </source>
</evidence>
<keyword evidence="5 9" id="KW-0378">Hydrolase</keyword>
<protein>
    <recommendedName>
        <fullName evidence="14">Polygalacturonase</fullName>
    </recommendedName>
</protein>
<dbReference type="Pfam" id="PF00295">
    <property type="entry name" value="Glyco_hydro_28"/>
    <property type="match status" value="1"/>
</dbReference>
<dbReference type="Gene3D" id="2.160.20.10">
    <property type="entry name" value="Single-stranded right-handed beta-helix, Pectin lyase-like"/>
    <property type="match status" value="1"/>
</dbReference>
<dbReference type="SUPFAM" id="SSF51126">
    <property type="entry name" value="Pectin lyase-like"/>
    <property type="match status" value="1"/>
</dbReference>
<keyword evidence="13" id="KW-1185">Reference proteome</keyword>
<keyword evidence="10" id="KW-0732">Signal</keyword>
<dbReference type="Proteomes" id="UP000077755">
    <property type="component" value="Chromosome 8"/>
</dbReference>
<dbReference type="GO" id="GO:0071555">
    <property type="term" value="P:cell wall organization"/>
    <property type="evidence" value="ECO:0007669"/>
    <property type="project" value="UniProtKB-KW"/>
</dbReference>
<evidence type="ECO:0008006" key="14">
    <source>
        <dbReference type="Google" id="ProtNLM"/>
    </source>
</evidence>
<feature type="active site" evidence="8">
    <location>
        <position position="238"/>
    </location>
</feature>
<evidence type="ECO:0000256" key="5">
    <source>
        <dbReference type="ARBA" id="ARBA00022801"/>
    </source>
</evidence>
<keyword evidence="7" id="KW-0961">Cell wall biogenesis/degradation</keyword>
<feature type="signal peptide" evidence="10">
    <location>
        <begin position="1"/>
        <end position="19"/>
    </location>
</feature>
<evidence type="ECO:0000256" key="4">
    <source>
        <dbReference type="ARBA" id="ARBA00022525"/>
    </source>
</evidence>
<dbReference type="EMBL" id="CP093350">
    <property type="protein sequence ID" value="WOH12521.1"/>
    <property type="molecule type" value="Genomic_DNA"/>
</dbReference>
<comment type="subcellular location">
    <subcellularLocation>
        <location evidence="1">Secreted</location>
        <location evidence="1">Cell wall</location>
    </subcellularLocation>
</comment>
<keyword evidence="6 9" id="KW-0326">Glycosidase</keyword>
<evidence type="ECO:0000313" key="12">
    <source>
        <dbReference type="EMBL" id="WOH12521.1"/>
    </source>
</evidence>
<accession>A0A175YN94</accession>
<dbReference type="InterPro" id="IPR011050">
    <property type="entry name" value="Pectin_lyase_fold/virulence"/>
</dbReference>
<evidence type="ECO:0000313" key="13">
    <source>
        <dbReference type="Proteomes" id="UP000077755"/>
    </source>
</evidence>
<dbReference type="EMBL" id="LNRQ01000008">
    <property type="protein sequence ID" value="KZM85075.1"/>
    <property type="molecule type" value="Genomic_DNA"/>
</dbReference>
<evidence type="ECO:0000256" key="2">
    <source>
        <dbReference type="ARBA" id="ARBA00008834"/>
    </source>
</evidence>
<evidence type="ECO:0000256" key="6">
    <source>
        <dbReference type="ARBA" id="ARBA00023295"/>
    </source>
</evidence>
<evidence type="ECO:0000256" key="8">
    <source>
        <dbReference type="PROSITE-ProRule" id="PRU10052"/>
    </source>
</evidence>
<dbReference type="STRING" id="79200.A0A175YN94"/>
<gene>
    <name evidence="11" type="ORF">DCAR_027503</name>
    <name evidence="12" type="ORF">DCAR_0832025</name>
</gene>
<keyword evidence="4" id="KW-0964">Secreted</keyword>
<evidence type="ECO:0000256" key="9">
    <source>
        <dbReference type="RuleBase" id="RU361169"/>
    </source>
</evidence>
<organism evidence="11">
    <name type="scientific">Daucus carota subsp. sativus</name>
    <name type="common">Carrot</name>
    <dbReference type="NCBI Taxonomy" id="79200"/>
    <lineage>
        <taxon>Eukaryota</taxon>
        <taxon>Viridiplantae</taxon>
        <taxon>Streptophyta</taxon>
        <taxon>Embryophyta</taxon>
        <taxon>Tracheophyta</taxon>
        <taxon>Spermatophyta</taxon>
        <taxon>Magnoliopsida</taxon>
        <taxon>eudicotyledons</taxon>
        <taxon>Gunneridae</taxon>
        <taxon>Pentapetalae</taxon>
        <taxon>asterids</taxon>
        <taxon>campanulids</taxon>
        <taxon>Apiales</taxon>
        <taxon>Apiaceae</taxon>
        <taxon>Apioideae</taxon>
        <taxon>Scandiceae</taxon>
        <taxon>Daucinae</taxon>
        <taxon>Daucus</taxon>
        <taxon>Daucus sect. Daucus</taxon>
    </lineage>
</organism>
<dbReference type="PANTHER" id="PTHR31375">
    <property type="match status" value="1"/>
</dbReference>
<keyword evidence="3" id="KW-0134">Cell wall</keyword>
<dbReference type="InterPro" id="IPR000743">
    <property type="entry name" value="Glyco_hydro_28"/>
</dbReference>
<reference evidence="11" key="1">
    <citation type="journal article" date="2016" name="Nat. Genet.">
        <title>A high-quality carrot genome assembly provides new insights into carotenoid accumulation and asterid genome evolution.</title>
        <authorList>
            <person name="Iorizzo M."/>
            <person name="Ellison S."/>
            <person name="Senalik D."/>
            <person name="Zeng P."/>
            <person name="Satapoomin P."/>
            <person name="Huang J."/>
            <person name="Bowman M."/>
            <person name="Iovene M."/>
            <person name="Sanseverino W."/>
            <person name="Cavagnaro P."/>
            <person name="Yildiz M."/>
            <person name="Macko-Podgorni A."/>
            <person name="Moranska E."/>
            <person name="Grzebelus E."/>
            <person name="Grzebelus D."/>
            <person name="Ashrafi H."/>
            <person name="Zheng Z."/>
            <person name="Cheng S."/>
            <person name="Spooner D."/>
            <person name="Van Deynze A."/>
            <person name="Simon P."/>
        </authorList>
    </citation>
    <scope>NUCLEOTIDE SEQUENCE [LARGE SCALE GENOMIC DNA]</scope>
    <source>
        <tissue evidence="11">Leaf</tissue>
    </source>
</reference>
<dbReference type="AlphaFoldDB" id="A0A175YN94"/>
<dbReference type="GO" id="GO:0005975">
    <property type="term" value="P:carbohydrate metabolic process"/>
    <property type="evidence" value="ECO:0007669"/>
    <property type="project" value="InterPro"/>
</dbReference>
<comment type="similarity">
    <text evidence="2 9">Belongs to the glycosyl hydrolase 28 family.</text>
</comment>
<evidence type="ECO:0000256" key="1">
    <source>
        <dbReference type="ARBA" id="ARBA00004191"/>
    </source>
</evidence>
<evidence type="ECO:0000256" key="7">
    <source>
        <dbReference type="ARBA" id="ARBA00023316"/>
    </source>
</evidence>
<dbReference type="OMA" id="TRSFTIY"/>
<feature type="chain" id="PRO_5008044754" description="Polygalacturonase" evidence="10">
    <location>
        <begin position="20"/>
        <end position="389"/>
    </location>
</feature>
<reference evidence="12" key="2">
    <citation type="submission" date="2022-03" db="EMBL/GenBank/DDBJ databases">
        <title>Draft title - Genomic analysis of global carrot germplasm unveils the trajectory of domestication and the origin of high carotenoid orange carrot.</title>
        <authorList>
            <person name="Iorizzo M."/>
            <person name="Ellison S."/>
            <person name="Senalik D."/>
            <person name="Macko-Podgorni A."/>
            <person name="Grzebelus D."/>
            <person name="Bostan H."/>
            <person name="Rolling W."/>
            <person name="Curaba J."/>
            <person name="Simon P."/>
        </authorList>
    </citation>
    <scope>NUCLEOTIDE SEQUENCE</scope>
    <source>
        <tissue evidence="12">Leaf</tissue>
    </source>
</reference>
<evidence type="ECO:0000256" key="10">
    <source>
        <dbReference type="SAM" id="SignalP"/>
    </source>
</evidence>
<proteinExistence type="inferred from homology"/>
<dbReference type="FunFam" id="2.160.20.10:FF:000004">
    <property type="entry name" value="Pectin lyase-like superfamily protein"/>
    <property type="match status" value="1"/>
</dbReference>
<dbReference type="InterPro" id="IPR012334">
    <property type="entry name" value="Pectin_lyas_fold"/>
</dbReference>
<dbReference type="Gramene" id="KZM85075">
    <property type="protein sequence ID" value="KZM85075"/>
    <property type="gene ID" value="DCAR_027503"/>
</dbReference>
<evidence type="ECO:0000256" key="3">
    <source>
        <dbReference type="ARBA" id="ARBA00022512"/>
    </source>
</evidence>
<name>A0A175YN94_DAUCS</name>